<dbReference type="Gene3D" id="3.20.20.140">
    <property type="entry name" value="Metal-dependent hydrolases"/>
    <property type="match status" value="1"/>
</dbReference>
<dbReference type="InterPro" id="IPR032466">
    <property type="entry name" value="Metal_Hydrolase"/>
</dbReference>
<dbReference type="Gene3D" id="1.10.2020.10">
    <property type="entry name" value="uronate isomerase, domain 2, chain A"/>
    <property type="match status" value="1"/>
</dbReference>
<dbReference type="OrthoDB" id="9766564at2"/>
<comment type="caution">
    <text evidence="8">The sequence shown here is derived from an EMBL/GenBank/DDBJ whole genome shotgun (WGS) entry which is preliminary data.</text>
</comment>
<dbReference type="EC" id="5.3.1.12" evidence="4 7"/>
<dbReference type="NCBIfam" id="NF002794">
    <property type="entry name" value="PRK02925.1"/>
    <property type="match status" value="1"/>
</dbReference>
<dbReference type="PANTHER" id="PTHR30068:SF4">
    <property type="entry name" value="URONATE ISOMERASE"/>
    <property type="match status" value="1"/>
</dbReference>
<evidence type="ECO:0000256" key="1">
    <source>
        <dbReference type="ARBA" id="ARBA00001165"/>
    </source>
</evidence>
<accession>A0A5C7FGW6</accession>
<evidence type="ECO:0000256" key="2">
    <source>
        <dbReference type="ARBA" id="ARBA00004892"/>
    </source>
</evidence>
<evidence type="ECO:0000256" key="7">
    <source>
        <dbReference type="HAMAP-Rule" id="MF_00675"/>
    </source>
</evidence>
<dbReference type="AlphaFoldDB" id="A0A5C7FGW6"/>
<protein>
    <recommendedName>
        <fullName evidence="5 7">Uronate isomerase</fullName>
        <ecNumber evidence="4 7">5.3.1.12</ecNumber>
    </recommendedName>
    <alternativeName>
        <fullName evidence="7">Glucuronate isomerase</fullName>
    </alternativeName>
    <alternativeName>
        <fullName evidence="7">Uronic isomerase</fullName>
    </alternativeName>
</protein>
<dbReference type="GO" id="GO:0019698">
    <property type="term" value="P:D-galacturonate catabolic process"/>
    <property type="evidence" value="ECO:0007669"/>
    <property type="project" value="TreeGrafter"/>
</dbReference>
<dbReference type="PANTHER" id="PTHR30068">
    <property type="entry name" value="URONATE ISOMERASE"/>
    <property type="match status" value="1"/>
</dbReference>
<name>A0A5C7FGW6_9BACT</name>
<organism evidence="8 9">
    <name type="scientific">Neolewinella aurantiaca</name>
    <dbReference type="NCBI Taxonomy" id="2602767"/>
    <lineage>
        <taxon>Bacteria</taxon>
        <taxon>Pseudomonadati</taxon>
        <taxon>Bacteroidota</taxon>
        <taxon>Saprospiria</taxon>
        <taxon>Saprospirales</taxon>
        <taxon>Lewinellaceae</taxon>
        <taxon>Neolewinella</taxon>
    </lineage>
</organism>
<dbReference type="GO" id="GO:0008880">
    <property type="term" value="F:glucuronate isomerase activity"/>
    <property type="evidence" value="ECO:0007669"/>
    <property type="project" value="UniProtKB-UniRule"/>
</dbReference>
<sequence>MKNFLDENFLLQTPTAEKLYHEYAADLPIIDYHNHLSPEEIATDHKFADITEVWLNGDHYKWRAMRANGIDENFVTGPASGREKFRKWAETVPKTIRNPLYHWTHLELQRYFGISDLLSGDNADAVYDATTQQLQQSGYTSVGLLEQMKVEVVCTTDHPTDSLLFHQQHRTRGRALMMLPTFRPDKFLTIGADDHLEFLHKLEAISGSEIRTFDQLVAALEARVDFFHELGCQLSDHGLSQLFPDSYAGANLDAMMEKRRSGKEVSPAGQRQFQMALLHELATMYHQRGWTMQLHLGPIRNNNSRLLSSVGADVGCDSIGDFAQAEGLSSFLNGLDVKHQLPKTILYNLNPRDNELFATMAGNYNDGSLAGKIQWGSAWWFLDQKDGMEKQIDTLSNMGLLSRFVGMLTDSRSFLSFPRHEYFRRILCNQFGNDVHEGLLPNDLELLGNTVKDICYRNARSYFNFHQQKA</sequence>
<keyword evidence="6 7" id="KW-0413">Isomerase</keyword>
<gene>
    <name evidence="7 8" type="primary">uxaC</name>
    <name evidence="8" type="ORF">FUA23_06970</name>
</gene>
<evidence type="ECO:0000256" key="3">
    <source>
        <dbReference type="ARBA" id="ARBA00008397"/>
    </source>
</evidence>
<dbReference type="EMBL" id="VOXD01000008">
    <property type="protein sequence ID" value="TXF90255.1"/>
    <property type="molecule type" value="Genomic_DNA"/>
</dbReference>
<dbReference type="GO" id="GO:0042840">
    <property type="term" value="P:D-glucuronate catabolic process"/>
    <property type="evidence" value="ECO:0007669"/>
    <property type="project" value="TreeGrafter"/>
</dbReference>
<evidence type="ECO:0000256" key="6">
    <source>
        <dbReference type="ARBA" id="ARBA00023235"/>
    </source>
</evidence>
<dbReference type="UniPathway" id="UPA00246"/>
<dbReference type="Pfam" id="PF02614">
    <property type="entry name" value="UxaC"/>
    <property type="match status" value="1"/>
</dbReference>
<comment type="catalytic activity">
    <reaction evidence="7">
        <text>aldehydo-D-galacturonate = keto-D-tagaturonate</text>
        <dbReference type="Rhea" id="RHEA:27702"/>
        <dbReference type="ChEBI" id="CHEBI:12952"/>
        <dbReference type="ChEBI" id="CHEBI:17886"/>
    </reaction>
</comment>
<evidence type="ECO:0000256" key="5">
    <source>
        <dbReference type="ARBA" id="ARBA00020555"/>
    </source>
</evidence>
<dbReference type="InterPro" id="IPR003766">
    <property type="entry name" value="Uronate_isomerase"/>
</dbReference>
<proteinExistence type="inferred from homology"/>
<comment type="pathway">
    <text evidence="2 7">Carbohydrate metabolism; pentose and glucuronate interconversion.</text>
</comment>
<evidence type="ECO:0000256" key="4">
    <source>
        <dbReference type="ARBA" id="ARBA00012546"/>
    </source>
</evidence>
<keyword evidence="9" id="KW-1185">Reference proteome</keyword>
<dbReference type="HAMAP" id="MF_00675">
    <property type="entry name" value="UxaC"/>
    <property type="match status" value="1"/>
</dbReference>
<comment type="catalytic activity">
    <reaction evidence="1 7">
        <text>D-glucuronate = D-fructuronate</text>
        <dbReference type="Rhea" id="RHEA:13049"/>
        <dbReference type="ChEBI" id="CHEBI:58720"/>
        <dbReference type="ChEBI" id="CHEBI:59863"/>
        <dbReference type="EC" id="5.3.1.12"/>
    </reaction>
</comment>
<comment type="similarity">
    <text evidence="3 7">Belongs to the metallo-dependent hydrolases superfamily. Uronate isomerase family.</text>
</comment>
<evidence type="ECO:0000313" key="9">
    <source>
        <dbReference type="Proteomes" id="UP000321907"/>
    </source>
</evidence>
<reference evidence="8 9" key="1">
    <citation type="submission" date="2019-08" db="EMBL/GenBank/DDBJ databases">
        <title>Lewinella sp. strain SSH13 Genome sequencing and assembly.</title>
        <authorList>
            <person name="Kim I."/>
        </authorList>
    </citation>
    <scope>NUCLEOTIDE SEQUENCE [LARGE SCALE GENOMIC DNA]</scope>
    <source>
        <strain evidence="8 9">SSH13</strain>
    </source>
</reference>
<dbReference type="RefSeq" id="WP_147930012.1">
    <property type="nucleotide sequence ID" value="NZ_VOXD01000008.1"/>
</dbReference>
<evidence type="ECO:0000313" key="8">
    <source>
        <dbReference type="EMBL" id="TXF90255.1"/>
    </source>
</evidence>
<dbReference type="SUPFAM" id="SSF51556">
    <property type="entry name" value="Metallo-dependent hydrolases"/>
    <property type="match status" value="1"/>
</dbReference>
<dbReference type="Proteomes" id="UP000321907">
    <property type="component" value="Unassembled WGS sequence"/>
</dbReference>